<accession>A0A7T0LMK6</accession>
<keyword evidence="1" id="KW-1133">Transmembrane helix</keyword>
<dbReference type="AlphaFoldDB" id="A0A7T0LMK6"/>
<reference evidence="2 3" key="1">
    <citation type="submission" date="2020-11" db="EMBL/GenBank/DDBJ databases">
        <title>Actinomyces sp. ZJ750.</title>
        <authorList>
            <person name="Zhou J."/>
        </authorList>
    </citation>
    <scope>NUCLEOTIDE SEQUENCE [LARGE SCALE GENOMIC DNA]</scope>
    <source>
        <strain evidence="2 3">ZJ750</strain>
    </source>
</reference>
<keyword evidence="1" id="KW-0812">Transmembrane</keyword>
<proteinExistence type="predicted"/>
<dbReference type="Proteomes" id="UP000594637">
    <property type="component" value="Chromosome"/>
</dbReference>
<sequence length="134" mass="13718">MRQAEGNATVEFIGWSVAIVVPVVYLLIALAQVQAASFAVVSAADAATRVLAVEAGDDALTHAHLAAGLALSDQGVRAPVQQAMSVTCVSEGCTSGAVVRVEVGVGLPLLSGLGDDVVHLRAERFVRPAEREGT</sequence>
<dbReference type="EMBL" id="CP063989">
    <property type="protein sequence ID" value="QPL06547.1"/>
    <property type="molecule type" value="Genomic_DNA"/>
</dbReference>
<evidence type="ECO:0000313" key="2">
    <source>
        <dbReference type="EMBL" id="QPL06547.1"/>
    </source>
</evidence>
<gene>
    <name evidence="2" type="ORF">ID810_04190</name>
</gene>
<evidence type="ECO:0000313" key="3">
    <source>
        <dbReference type="Proteomes" id="UP000594637"/>
    </source>
</evidence>
<organism evidence="2 3">
    <name type="scientific">Actinomyces respiraculi</name>
    <dbReference type="NCBI Taxonomy" id="2744574"/>
    <lineage>
        <taxon>Bacteria</taxon>
        <taxon>Bacillati</taxon>
        <taxon>Actinomycetota</taxon>
        <taxon>Actinomycetes</taxon>
        <taxon>Actinomycetales</taxon>
        <taxon>Actinomycetaceae</taxon>
        <taxon>Actinomyces</taxon>
    </lineage>
</organism>
<feature type="transmembrane region" description="Helical" evidence="1">
    <location>
        <begin position="12"/>
        <end position="31"/>
    </location>
</feature>
<keyword evidence="1" id="KW-0472">Membrane</keyword>
<keyword evidence="3" id="KW-1185">Reference proteome</keyword>
<protein>
    <submittedName>
        <fullName evidence="2">Peptidase T4</fullName>
    </submittedName>
</protein>
<evidence type="ECO:0000256" key="1">
    <source>
        <dbReference type="SAM" id="Phobius"/>
    </source>
</evidence>
<name>A0A7T0LMK6_9ACTO</name>
<dbReference type="KEGG" id="arep:ID810_04190"/>